<dbReference type="EMBL" id="VJXY01000014">
    <property type="protein sequence ID" value="MBD6617030.1"/>
    <property type="molecule type" value="Genomic_DNA"/>
</dbReference>
<sequence length="129" mass="14570">MKTTLRRQLTIFALTACAFLSFNTQEAQALRNRSSLKSAANMAQSRFTFKASFRAMQIPEKVYAEDILIICEGLDRGNSLQEVANILIPIYANDFKDYALAVHYFESVAKHGAMTYCSEHMVQVMDIGF</sequence>
<dbReference type="RefSeq" id="WP_191758268.1">
    <property type="nucleotide sequence ID" value="NZ_VJXY01000014.1"/>
</dbReference>
<keyword evidence="1" id="KW-0732">Signal</keyword>
<gene>
    <name evidence="2" type="ORF">FNW02_14610</name>
</gene>
<evidence type="ECO:0000256" key="1">
    <source>
        <dbReference type="SAM" id="SignalP"/>
    </source>
</evidence>
<evidence type="ECO:0000313" key="2">
    <source>
        <dbReference type="EMBL" id="MBD6617030.1"/>
    </source>
</evidence>
<keyword evidence="3" id="KW-1185">Reference proteome</keyword>
<accession>A0AA40SXR9</accession>
<reference evidence="2" key="1">
    <citation type="submission" date="2019-07" db="EMBL/GenBank/DDBJ databases">
        <title>Toxilogical consequences of a new and cryptic species of cyanobacteria (Komarekiella delphini-convector) recovered from the epidermis of a bottlenose dolphin and 1500 ft. in the air.</title>
        <authorList>
            <person name="Brown A.O."/>
            <person name="Dvorak P."/>
            <person name="Villanueva C.D."/>
            <person name="Foss A.J."/>
            <person name="Garvey A.D."/>
            <person name="Gibson Q.A."/>
            <person name="Johansen J.R."/>
            <person name="Casamatta D.A."/>
        </authorList>
    </citation>
    <scope>NUCLEOTIDE SEQUENCE</scope>
    <source>
        <strain evidence="2">SJRDD-AB1</strain>
    </source>
</reference>
<proteinExistence type="predicted"/>
<name>A0AA40SXR9_9NOST</name>
<protein>
    <submittedName>
        <fullName evidence="2">Uncharacterized protein</fullName>
    </submittedName>
</protein>
<comment type="caution">
    <text evidence="2">The sequence shown here is derived from an EMBL/GenBank/DDBJ whole genome shotgun (WGS) entry which is preliminary data.</text>
</comment>
<feature type="chain" id="PRO_5041307347" evidence="1">
    <location>
        <begin position="30"/>
        <end position="129"/>
    </location>
</feature>
<dbReference type="AlphaFoldDB" id="A0AA40SXR9"/>
<evidence type="ECO:0000313" key="3">
    <source>
        <dbReference type="Proteomes" id="UP001165986"/>
    </source>
</evidence>
<organism evidence="2 3">
    <name type="scientific">Komarekiella delphini-convector SJRDD-AB1</name>
    <dbReference type="NCBI Taxonomy" id="2593771"/>
    <lineage>
        <taxon>Bacteria</taxon>
        <taxon>Bacillati</taxon>
        <taxon>Cyanobacteriota</taxon>
        <taxon>Cyanophyceae</taxon>
        <taxon>Nostocales</taxon>
        <taxon>Nostocaceae</taxon>
        <taxon>Komarekiella</taxon>
        <taxon>Komarekiella delphini-convector</taxon>
    </lineage>
</organism>
<dbReference type="Proteomes" id="UP001165986">
    <property type="component" value="Unassembled WGS sequence"/>
</dbReference>
<feature type="signal peptide" evidence="1">
    <location>
        <begin position="1"/>
        <end position="29"/>
    </location>
</feature>